<dbReference type="Pfam" id="PF02669">
    <property type="entry name" value="KdpC"/>
    <property type="match status" value="1"/>
</dbReference>
<evidence type="ECO:0000313" key="12">
    <source>
        <dbReference type="EMBL" id="MDQ0118734.1"/>
    </source>
</evidence>
<evidence type="ECO:0000256" key="8">
    <source>
        <dbReference type="ARBA" id="ARBA00022989"/>
    </source>
</evidence>
<dbReference type="HAMAP" id="MF_00276">
    <property type="entry name" value="KdpC"/>
    <property type="match status" value="1"/>
</dbReference>
<dbReference type="RefSeq" id="WP_307489947.1">
    <property type="nucleotide sequence ID" value="NZ_JAUSSY010000006.1"/>
</dbReference>
<evidence type="ECO:0000313" key="13">
    <source>
        <dbReference type="Proteomes" id="UP001226389"/>
    </source>
</evidence>
<evidence type="ECO:0000256" key="3">
    <source>
        <dbReference type="ARBA" id="ARBA00022538"/>
    </source>
</evidence>
<keyword evidence="3 11" id="KW-0633">Potassium transport</keyword>
<accession>A0ABT9UKH1</accession>
<proteinExistence type="inferred from homology"/>
<dbReference type="PANTHER" id="PTHR30042:SF2">
    <property type="entry name" value="POTASSIUM-TRANSPORTING ATPASE KDPC SUBUNIT"/>
    <property type="match status" value="1"/>
</dbReference>
<comment type="function">
    <text evidence="11">Part of the high-affinity ATP-driven potassium transport (or Kdp) system, which catalyzes the hydrolysis of ATP coupled with the electrogenic transport of potassium into the cytoplasm. This subunit acts as a catalytic chaperone that increases the ATP-binding affinity of the ATP-hydrolyzing subunit KdpB by the formation of a transient KdpB/KdpC/ATP ternary complex.</text>
</comment>
<keyword evidence="8 11" id="KW-1133">Transmembrane helix</keyword>
<evidence type="ECO:0000256" key="7">
    <source>
        <dbReference type="ARBA" id="ARBA00022958"/>
    </source>
</evidence>
<evidence type="ECO:0000256" key="5">
    <source>
        <dbReference type="ARBA" id="ARBA00022741"/>
    </source>
</evidence>
<keyword evidence="5 11" id="KW-0547">Nucleotide-binding</keyword>
<comment type="caution">
    <text evidence="12">The sequence shown here is derived from an EMBL/GenBank/DDBJ whole genome shotgun (WGS) entry which is preliminary data.</text>
</comment>
<comment type="similarity">
    <text evidence="11">Belongs to the KdpC family.</text>
</comment>
<gene>
    <name evidence="11" type="primary">kdpC</name>
    <name evidence="12" type="ORF">J2T22_001920</name>
</gene>
<dbReference type="EMBL" id="JAUSSY010000006">
    <property type="protein sequence ID" value="MDQ0118734.1"/>
    <property type="molecule type" value="Genomic_DNA"/>
</dbReference>
<evidence type="ECO:0000256" key="4">
    <source>
        <dbReference type="ARBA" id="ARBA00022692"/>
    </source>
</evidence>
<dbReference type="NCBIfam" id="TIGR00681">
    <property type="entry name" value="kdpC"/>
    <property type="match status" value="1"/>
</dbReference>
<keyword evidence="2 11" id="KW-1003">Cell membrane</keyword>
<evidence type="ECO:0000256" key="11">
    <source>
        <dbReference type="HAMAP-Rule" id="MF_00276"/>
    </source>
</evidence>
<dbReference type="Proteomes" id="UP001226389">
    <property type="component" value="Unassembled WGS sequence"/>
</dbReference>
<organism evidence="12 13">
    <name type="scientific">Pseudarthrobacter defluvii</name>
    <dbReference type="NCBI Taxonomy" id="410837"/>
    <lineage>
        <taxon>Bacteria</taxon>
        <taxon>Bacillati</taxon>
        <taxon>Actinomycetota</taxon>
        <taxon>Actinomycetes</taxon>
        <taxon>Micrococcales</taxon>
        <taxon>Micrococcaceae</taxon>
        <taxon>Pseudarthrobacter</taxon>
    </lineage>
</organism>
<sequence length="206" mass="20756">MNSLIGYLRQAGTAIRFLFLATLILGIAYPAAVFGAGQLIAPYQSNGSILKDGSGAPAASALISQVKADAGTQDPAWFHARPSAVGWDPASSSASNLGPNEPRLTDSVNANRTAVAAAEGVQPADVPADAVTASGSGLDPGISPAYARLQVPRVAAAHQMSAEAVQALVDKNTSSGLEAFLGQPTVNVTALNLDLASASPRPSQGP</sequence>
<evidence type="ECO:0000256" key="2">
    <source>
        <dbReference type="ARBA" id="ARBA00022475"/>
    </source>
</evidence>
<keyword evidence="13" id="KW-1185">Reference proteome</keyword>
<protein>
    <recommendedName>
        <fullName evidence="11">Potassium-transporting ATPase KdpC subunit</fullName>
    </recommendedName>
    <alternativeName>
        <fullName evidence="11">ATP phosphohydrolase [potassium-transporting] C chain</fullName>
    </alternativeName>
    <alternativeName>
        <fullName evidence="11">Potassium-binding and translocating subunit C</fullName>
    </alternativeName>
    <alternativeName>
        <fullName evidence="11">Potassium-translocating ATPase C chain</fullName>
    </alternativeName>
</protein>
<evidence type="ECO:0000256" key="10">
    <source>
        <dbReference type="ARBA" id="ARBA00023136"/>
    </source>
</evidence>
<dbReference type="InterPro" id="IPR003820">
    <property type="entry name" value="KdpC"/>
</dbReference>
<reference evidence="12 13" key="1">
    <citation type="submission" date="2023-07" db="EMBL/GenBank/DDBJ databases">
        <title>Sorghum-associated microbial communities from plants grown in Nebraska, USA.</title>
        <authorList>
            <person name="Schachtman D."/>
        </authorList>
    </citation>
    <scope>NUCLEOTIDE SEQUENCE [LARGE SCALE GENOMIC DNA]</scope>
    <source>
        <strain evidence="12 13">DS994</strain>
    </source>
</reference>
<evidence type="ECO:0000256" key="6">
    <source>
        <dbReference type="ARBA" id="ARBA00022840"/>
    </source>
</evidence>
<comment type="subcellular location">
    <subcellularLocation>
        <location evidence="11">Cell membrane</location>
        <topology evidence="11">Single-pass membrane protein</topology>
    </subcellularLocation>
</comment>
<comment type="subunit">
    <text evidence="11">The system is composed of three essential subunits: KdpA, KdpB and KdpC.</text>
</comment>
<keyword evidence="10 11" id="KW-0472">Membrane</keyword>
<evidence type="ECO:0000256" key="9">
    <source>
        <dbReference type="ARBA" id="ARBA00023065"/>
    </source>
</evidence>
<name>A0ABT9UKH1_9MICC</name>
<keyword evidence="4 11" id="KW-0812">Transmembrane</keyword>
<evidence type="ECO:0000256" key="1">
    <source>
        <dbReference type="ARBA" id="ARBA00022448"/>
    </source>
</evidence>
<keyword evidence="6 11" id="KW-0067">ATP-binding</keyword>
<dbReference type="PIRSF" id="PIRSF001296">
    <property type="entry name" value="K_ATPase_KdpC"/>
    <property type="match status" value="1"/>
</dbReference>
<keyword evidence="9 11" id="KW-0406">Ion transport</keyword>
<dbReference type="PANTHER" id="PTHR30042">
    <property type="entry name" value="POTASSIUM-TRANSPORTING ATPASE C CHAIN"/>
    <property type="match status" value="1"/>
</dbReference>
<keyword evidence="1 11" id="KW-0813">Transport</keyword>
<keyword evidence="7 11" id="KW-0630">Potassium</keyword>